<keyword evidence="2" id="KW-1185">Reference proteome</keyword>
<organism evidence="1 2">
    <name type="scientific">Artomyces pyxidatus</name>
    <dbReference type="NCBI Taxonomy" id="48021"/>
    <lineage>
        <taxon>Eukaryota</taxon>
        <taxon>Fungi</taxon>
        <taxon>Dikarya</taxon>
        <taxon>Basidiomycota</taxon>
        <taxon>Agaricomycotina</taxon>
        <taxon>Agaricomycetes</taxon>
        <taxon>Russulales</taxon>
        <taxon>Auriscalpiaceae</taxon>
        <taxon>Artomyces</taxon>
    </lineage>
</organism>
<protein>
    <submittedName>
        <fullName evidence="1">Uncharacterized protein</fullName>
    </submittedName>
</protein>
<accession>A0ACB8TG37</accession>
<dbReference type="EMBL" id="MU277190">
    <property type="protein sequence ID" value="KAI0067365.1"/>
    <property type="molecule type" value="Genomic_DNA"/>
</dbReference>
<reference evidence="1" key="2">
    <citation type="journal article" date="2022" name="New Phytol.">
        <title>Evolutionary transition to the ectomycorrhizal habit in the genomes of a hyperdiverse lineage of mushroom-forming fungi.</title>
        <authorList>
            <person name="Looney B."/>
            <person name="Miyauchi S."/>
            <person name="Morin E."/>
            <person name="Drula E."/>
            <person name="Courty P.E."/>
            <person name="Kohler A."/>
            <person name="Kuo A."/>
            <person name="LaButti K."/>
            <person name="Pangilinan J."/>
            <person name="Lipzen A."/>
            <person name="Riley R."/>
            <person name="Andreopoulos W."/>
            <person name="He G."/>
            <person name="Johnson J."/>
            <person name="Nolan M."/>
            <person name="Tritt A."/>
            <person name="Barry K.W."/>
            <person name="Grigoriev I.V."/>
            <person name="Nagy L.G."/>
            <person name="Hibbett D."/>
            <person name="Henrissat B."/>
            <person name="Matheny P.B."/>
            <person name="Labbe J."/>
            <person name="Martin F.M."/>
        </authorList>
    </citation>
    <scope>NUCLEOTIDE SEQUENCE</scope>
    <source>
        <strain evidence="1">HHB10654</strain>
    </source>
</reference>
<gene>
    <name evidence="1" type="ORF">BV25DRAFT_1094579</name>
</gene>
<name>A0ACB8TG37_9AGAM</name>
<dbReference type="Proteomes" id="UP000814140">
    <property type="component" value="Unassembled WGS sequence"/>
</dbReference>
<comment type="caution">
    <text evidence="1">The sequence shown here is derived from an EMBL/GenBank/DDBJ whole genome shotgun (WGS) entry which is preliminary data.</text>
</comment>
<evidence type="ECO:0000313" key="2">
    <source>
        <dbReference type="Proteomes" id="UP000814140"/>
    </source>
</evidence>
<evidence type="ECO:0000313" key="1">
    <source>
        <dbReference type="EMBL" id="KAI0067365.1"/>
    </source>
</evidence>
<reference evidence="1" key="1">
    <citation type="submission" date="2021-03" db="EMBL/GenBank/DDBJ databases">
        <authorList>
            <consortium name="DOE Joint Genome Institute"/>
            <person name="Ahrendt S."/>
            <person name="Looney B.P."/>
            <person name="Miyauchi S."/>
            <person name="Morin E."/>
            <person name="Drula E."/>
            <person name="Courty P.E."/>
            <person name="Chicoki N."/>
            <person name="Fauchery L."/>
            <person name="Kohler A."/>
            <person name="Kuo A."/>
            <person name="Labutti K."/>
            <person name="Pangilinan J."/>
            <person name="Lipzen A."/>
            <person name="Riley R."/>
            <person name="Andreopoulos W."/>
            <person name="He G."/>
            <person name="Johnson J."/>
            <person name="Barry K.W."/>
            <person name="Grigoriev I.V."/>
            <person name="Nagy L."/>
            <person name="Hibbett D."/>
            <person name="Henrissat B."/>
            <person name="Matheny P.B."/>
            <person name="Labbe J."/>
            <person name="Martin F."/>
        </authorList>
    </citation>
    <scope>NUCLEOTIDE SEQUENCE</scope>
    <source>
        <strain evidence="1">HHB10654</strain>
    </source>
</reference>
<sequence>MPGSLYPRSPSMDLEDDIPHHRYVEYEVPVAGPSSSPERGLSASAKKYTMRPRSGSFVGDAIRRFSNDGNSSLSRPSIHTSSNPRQSVVEPPVHSSNKIRRQEGAESGRFLDLSRSGSGKGKQRALDPDHLVEDTSREIRVRGKERELVAARQEQKERERRWEQEVNSSGMNEERHDYEEKIQALEEEVKRLREELARRPAASLPASERSYSHPVPPPPPPPPPPTLTNARIPTAADTGALFASVRAGLKHAGSPVEAPINGVVYGGRSVKRAGQPTVNVPSDKMAAFLTEMKTVRLRKVNGGPADLGRRNELSSSQVASREIGRIQMTSRGGIQRPSSVDPISGGKRKRAALDGDNNPQGVLKRRLTAFGPRRTLANQLSRSLSGISSTSSTQPVAGPSTLLGMSLPGSQSYPPLLAWPSSSIDGTEVTPSLTSDNDVEHEAGDDDKLPPTPPTLPASDVRGPIIVLEENGKVEATREIPDVHMTSPKKPTSKPGRATTPVPAEVTAADTSLLTLSMLEKRPPTSPMPVNIPRKPRGPVRTQARLGVRGRVVPGHSDEEDDDPLLLTHAVVEPARARPSRTDQASSSTRIAQSGSSRSSELAQRVGRLSSTRSDSQVTNAGGRRRTLDEEFRLLGDGLSEEDWQDLNQEPEVFVSHGSRNTRTGFLAHGGAGGKPVYMGEGYVEGVEDESEEDRPVPKKTRPRTARRR</sequence>
<proteinExistence type="predicted"/>